<organism evidence="2 3">
    <name type="scientific">Streptomyces tateyamensis</name>
    <dbReference type="NCBI Taxonomy" id="565073"/>
    <lineage>
        <taxon>Bacteria</taxon>
        <taxon>Bacillati</taxon>
        <taxon>Actinomycetota</taxon>
        <taxon>Actinomycetes</taxon>
        <taxon>Kitasatosporales</taxon>
        <taxon>Streptomycetaceae</taxon>
        <taxon>Streptomyces</taxon>
    </lineage>
</organism>
<evidence type="ECO:0000256" key="1">
    <source>
        <dbReference type="SAM" id="MobiDB-lite"/>
    </source>
</evidence>
<dbReference type="OrthoDB" id="291011at2"/>
<feature type="region of interest" description="Disordered" evidence="1">
    <location>
        <begin position="149"/>
        <end position="178"/>
    </location>
</feature>
<dbReference type="PANTHER" id="PTHR32305">
    <property type="match status" value="1"/>
</dbReference>
<dbReference type="Pfam" id="PF05593">
    <property type="entry name" value="RHS_repeat"/>
    <property type="match status" value="1"/>
</dbReference>
<sequence length="178" mass="18867">MSYSKQQWTTATAYPGADRTDVTPPQGGTATSTITDARNRTTALWQYRSASPTGRTADADVTTYAYTPAGQDATRTDAAGNKWSYTYDLQGRQVSATDPDSGTSQMFYDANSRVDHGVDAKGNTLAYSYDLLGRKTGLYNGSVAPANQLATSSSAATPARPRSTSAPMSSRSTPPAVR</sequence>
<keyword evidence="3" id="KW-1185">Reference proteome</keyword>
<evidence type="ECO:0000313" key="2">
    <source>
        <dbReference type="EMBL" id="PYC71011.1"/>
    </source>
</evidence>
<reference evidence="2 3" key="1">
    <citation type="submission" date="2018-03" db="EMBL/GenBank/DDBJ databases">
        <title>Bioinformatic expansion and discovery of thiopeptide antibiotics.</title>
        <authorList>
            <person name="Schwalen C.J."/>
            <person name="Hudson G.A."/>
            <person name="Mitchell D.A."/>
        </authorList>
    </citation>
    <scope>NUCLEOTIDE SEQUENCE [LARGE SCALE GENOMIC DNA]</scope>
    <source>
        <strain evidence="2 3">ATCC 21389</strain>
    </source>
</reference>
<comment type="caution">
    <text evidence="2">The sequence shown here is derived from an EMBL/GenBank/DDBJ whole genome shotgun (WGS) entry which is preliminary data.</text>
</comment>
<dbReference type="InterPro" id="IPR031325">
    <property type="entry name" value="RHS_repeat"/>
</dbReference>
<dbReference type="NCBIfam" id="TIGR01643">
    <property type="entry name" value="YD_repeat_2x"/>
    <property type="match status" value="1"/>
</dbReference>
<dbReference type="RefSeq" id="WP_110672569.1">
    <property type="nucleotide sequence ID" value="NZ_PYBW01000114.1"/>
</dbReference>
<dbReference type="Proteomes" id="UP000248039">
    <property type="component" value="Unassembled WGS sequence"/>
</dbReference>
<dbReference type="Gene3D" id="2.180.10.10">
    <property type="entry name" value="RHS repeat-associated core"/>
    <property type="match status" value="1"/>
</dbReference>
<dbReference type="EMBL" id="PYBW01000114">
    <property type="protein sequence ID" value="PYC71011.1"/>
    <property type="molecule type" value="Genomic_DNA"/>
</dbReference>
<feature type="compositionally biased region" description="Low complexity" evidence="1">
    <location>
        <begin position="150"/>
        <end position="167"/>
    </location>
</feature>
<proteinExistence type="predicted"/>
<feature type="region of interest" description="Disordered" evidence="1">
    <location>
        <begin position="1"/>
        <end position="33"/>
    </location>
</feature>
<evidence type="ECO:0000313" key="3">
    <source>
        <dbReference type="Proteomes" id="UP000248039"/>
    </source>
</evidence>
<dbReference type="InterPro" id="IPR006530">
    <property type="entry name" value="YD"/>
</dbReference>
<dbReference type="AlphaFoldDB" id="A0A2V4N9Q4"/>
<gene>
    <name evidence="2" type="ORF">C7C46_27120</name>
</gene>
<evidence type="ECO:0008006" key="4">
    <source>
        <dbReference type="Google" id="ProtNLM"/>
    </source>
</evidence>
<feature type="compositionally biased region" description="Polar residues" evidence="1">
    <location>
        <begin position="1"/>
        <end position="12"/>
    </location>
</feature>
<dbReference type="InterPro" id="IPR050708">
    <property type="entry name" value="T6SS_VgrG/RHS"/>
</dbReference>
<name>A0A2V4N9Q4_9ACTN</name>
<accession>A0A2V4N9Q4</accession>
<protein>
    <recommendedName>
        <fullName evidence="4">Type IV secretion protein Rhs</fullName>
    </recommendedName>
</protein>
<feature type="compositionally biased region" description="Polar residues" evidence="1">
    <location>
        <begin position="168"/>
        <end position="178"/>
    </location>
</feature>
<dbReference type="PANTHER" id="PTHR32305:SF17">
    <property type="entry name" value="TRNA NUCLEASE WAPA"/>
    <property type="match status" value="1"/>
</dbReference>